<sequence length="198" mass="22883">MITEALDSCQSFLFLEDMQTQTQAVIEVESNFKPHSWPMRNCIPIMNRHSPTSHHMNILWSLVCKDGGERFGTKQLKSLSSIKFCINFENQSSETKQKAINRSINILICRYLVKLFASYQVTNEKSDKQIIAYENNKLPLHISTLEFYFCGILWKAAMSFVLTNSDNNEILHFPIIQHMSVSMWYNSLSNMSKFQGAP</sequence>
<evidence type="ECO:0000313" key="2">
    <source>
        <dbReference type="Proteomes" id="UP000322234"/>
    </source>
</evidence>
<protein>
    <submittedName>
        <fullName evidence="1">Uncharacterized protein</fullName>
    </submittedName>
</protein>
<dbReference type="AlphaFoldDB" id="A0A6B0S614"/>
<keyword evidence="2" id="KW-1185">Reference proteome</keyword>
<dbReference type="EMBL" id="VBQZ03000135">
    <property type="protein sequence ID" value="MXQ95426.1"/>
    <property type="molecule type" value="Genomic_DNA"/>
</dbReference>
<evidence type="ECO:0000313" key="1">
    <source>
        <dbReference type="EMBL" id="MXQ95426.1"/>
    </source>
</evidence>
<accession>A0A6B0S614</accession>
<comment type="caution">
    <text evidence="1">The sequence shown here is derived from an EMBL/GenBank/DDBJ whole genome shotgun (WGS) entry which is preliminary data.</text>
</comment>
<proteinExistence type="predicted"/>
<gene>
    <name evidence="1" type="ORF">E5288_WYG019449</name>
</gene>
<organism evidence="1 2">
    <name type="scientific">Bos mutus</name>
    <name type="common">wild yak</name>
    <dbReference type="NCBI Taxonomy" id="72004"/>
    <lineage>
        <taxon>Eukaryota</taxon>
        <taxon>Metazoa</taxon>
        <taxon>Chordata</taxon>
        <taxon>Craniata</taxon>
        <taxon>Vertebrata</taxon>
        <taxon>Euteleostomi</taxon>
        <taxon>Mammalia</taxon>
        <taxon>Eutheria</taxon>
        <taxon>Laurasiatheria</taxon>
        <taxon>Artiodactyla</taxon>
        <taxon>Ruminantia</taxon>
        <taxon>Pecora</taxon>
        <taxon>Bovidae</taxon>
        <taxon>Bovinae</taxon>
        <taxon>Bos</taxon>
    </lineage>
</organism>
<reference evidence="1" key="1">
    <citation type="submission" date="2019-10" db="EMBL/GenBank/DDBJ databases">
        <title>The sequence and de novo assembly of the wild yak genome.</title>
        <authorList>
            <person name="Liu Y."/>
        </authorList>
    </citation>
    <scope>NUCLEOTIDE SEQUENCE [LARGE SCALE GENOMIC DNA]</scope>
    <source>
        <strain evidence="1">WY2019</strain>
    </source>
</reference>
<name>A0A6B0S614_9CETA</name>
<dbReference type="Proteomes" id="UP000322234">
    <property type="component" value="Unassembled WGS sequence"/>
</dbReference>